<gene>
    <name evidence="1" type="ordered locus">SE_0143</name>
</gene>
<dbReference type="AlphaFoldDB" id="A0A0H2VGU9"/>
<dbReference type="KEGG" id="sep:SE_0143"/>
<evidence type="ECO:0000313" key="1">
    <source>
        <dbReference type="EMBL" id="AAO03740.1"/>
    </source>
</evidence>
<organism evidence="1 2">
    <name type="scientific">Staphylococcus epidermidis (strain ATCC 12228 / FDA PCI 1200)</name>
    <dbReference type="NCBI Taxonomy" id="176280"/>
    <lineage>
        <taxon>Bacteria</taxon>
        <taxon>Bacillati</taxon>
        <taxon>Bacillota</taxon>
        <taxon>Bacilli</taxon>
        <taxon>Bacillales</taxon>
        <taxon>Staphylococcaceae</taxon>
        <taxon>Staphylococcus</taxon>
    </lineage>
</organism>
<name>A0A0H2VGU9_STAES</name>
<dbReference type="Proteomes" id="UP000001411">
    <property type="component" value="Chromosome"/>
</dbReference>
<accession>A0A0H2VGU9</accession>
<dbReference type="HOGENOM" id="CLU_3317327_0_0_9"/>
<dbReference type="EMBL" id="AE015929">
    <property type="protein sequence ID" value="AAO03740.1"/>
    <property type="molecule type" value="Genomic_DNA"/>
</dbReference>
<sequence length="39" mass="4590">MRHCHAFSKNFKSLTKDDWVVSTIFELDSMSNNLMNNLD</sequence>
<reference evidence="1 2" key="1">
    <citation type="journal article" date="2003" name="Mol. Microbiol.">
        <title>Genome-based analysis of virulence genes in a non-biofilm-forming Staphylococcus epidermidis strain (ATCC 12228).</title>
        <authorList>
            <person name="Zhang Y.Q."/>
            <person name="Ren S.X."/>
            <person name="Li H.L."/>
            <person name="Wang Y.X."/>
            <person name="Fu G."/>
            <person name="Yang J."/>
            <person name="Qin Z.Q."/>
            <person name="Miao Y.G."/>
            <person name="Wang W.Y."/>
            <person name="Chen R.S."/>
            <person name="Shen Y."/>
            <person name="Chen Z."/>
            <person name="Yuan Z.H."/>
            <person name="Zhao G.P."/>
            <person name="Qu D."/>
            <person name="Danchin A."/>
            <person name="Wen Y.M."/>
        </authorList>
    </citation>
    <scope>NUCLEOTIDE SEQUENCE [LARGE SCALE GENOMIC DNA]</scope>
    <source>
        <strain evidence="2">ATCC 12228 / FDA PCI 1200</strain>
    </source>
</reference>
<proteinExistence type="predicted"/>
<evidence type="ECO:0000313" key="2">
    <source>
        <dbReference type="Proteomes" id="UP000001411"/>
    </source>
</evidence>
<protein>
    <submittedName>
        <fullName evidence="1">Uncharacterized protein</fullName>
    </submittedName>
</protein>